<comment type="caution">
    <text evidence="1">The sequence shown here is derived from an EMBL/GenBank/DDBJ whole genome shotgun (WGS) entry which is preliminary data.</text>
</comment>
<proteinExistence type="predicted"/>
<protein>
    <submittedName>
        <fullName evidence="1">Uncharacterized protein</fullName>
    </submittedName>
</protein>
<evidence type="ECO:0000313" key="2">
    <source>
        <dbReference type="Proteomes" id="UP000223982"/>
    </source>
</evidence>
<name>A0AA44U591_CUTAC</name>
<sequence length="78" mass="8600">MGRLDHFEKSNAFIMAATVVTLSTSAEIETAIYLAPVDVGCFVDTDELAILMACAQIHGHYHIRCLIMSRVRASTRCL</sequence>
<dbReference type="Proteomes" id="UP000223982">
    <property type="component" value="Unassembled WGS sequence"/>
</dbReference>
<accession>A0AA44U591</accession>
<dbReference type="AlphaFoldDB" id="A0AA44U591"/>
<organism evidence="1 2">
    <name type="scientific">Cutibacterium acnes</name>
    <name type="common">Propionibacterium acnes</name>
    <dbReference type="NCBI Taxonomy" id="1747"/>
    <lineage>
        <taxon>Bacteria</taxon>
        <taxon>Bacillati</taxon>
        <taxon>Actinomycetota</taxon>
        <taxon>Actinomycetes</taxon>
        <taxon>Propionibacteriales</taxon>
        <taxon>Propionibacteriaceae</taxon>
        <taxon>Cutibacterium</taxon>
    </lineage>
</organism>
<dbReference type="EMBL" id="LKVB01000004">
    <property type="protein sequence ID" value="PHJ27688.1"/>
    <property type="molecule type" value="Genomic_DNA"/>
</dbReference>
<evidence type="ECO:0000313" key="1">
    <source>
        <dbReference type="EMBL" id="PHJ27688.1"/>
    </source>
</evidence>
<gene>
    <name evidence="1" type="ORF">APS60_07275</name>
</gene>
<dbReference type="RefSeq" id="WP_002521447.1">
    <property type="nucleotide sequence ID" value="NZ_CAJTKC010000001.1"/>
</dbReference>
<reference evidence="1 2" key="1">
    <citation type="submission" date="2017-02" db="EMBL/GenBank/DDBJ databases">
        <title>Prevalence of linear plasmids in Propionibacterium acnes isolates obtained from cancerous prostatic tissue.</title>
        <authorList>
            <person name="Davidsson S."/>
            <person name="Bruggemann H."/>
        </authorList>
    </citation>
    <scope>NUCLEOTIDE SEQUENCE [LARGE SCALE GENOMIC DNA]</scope>
    <source>
        <strain evidence="1 2">09-9</strain>
    </source>
</reference>